<evidence type="ECO:0008006" key="3">
    <source>
        <dbReference type="Google" id="ProtNLM"/>
    </source>
</evidence>
<dbReference type="AlphaFoldDB" id="A0AAV3Y3L6"/>
<name>A0AAV3Y3L6_9GAST</name>
<comment type="caution">
    <text evidence="1">The sequence shown here is derived from an EMBL/GenBank/DDBJ whole genome shotgun (WGS) entry which is preliminary data.</text>
</comment>
<accession>A0AAV3Y3L6</accession>
<dbReference type="Proteomes" id="UP000735302">
    <property type="component" value="Unassembled WGS sequence"/>
</dbReference>
<protein>
    <recommendedName>
        <fullName evidence="3">Helitron helicase-like domain-containing protein</fullName>
    </recommendedName>
</protein>
<evidence type="ECO:0000313" key="1">
    <source>
        <dbReference type="EMBL" id="GFN76818.1"/>
    </source>
</evidence>
<evidence type="ECO:0000313" key="2">
    <source>
        <dbReference type="Proteomes" id="UP000735302"/>
    </source>
</evidence>
<dbReference type="EMBL" id="BLXT01000427">
    <property type="protein sequence ID" value="GFN76818.1"/>
    <property type="molecule type" value="Genomic_DNA"/>
</dbReference>
<sequence length="121" mass="14051">MRPCFQSEPITDKVDGANRIYDTLKNRGTKHMLLFLQYIFQKVTKLNLEFQSKHFRQQLLHNMMTEKYKTFNTTIQDIDPSQESLHQDIGDIYLGGKATALLLSEPFDNDACKTGFKNDCN</sequence>
<reference evidence="1 2" key="1">
    <citation type="journal article" date="2021" name="Elife">
        <title>Chloroplast acquisition without the gene transfer in kleptoplastic sea slugs, Plakobranchus ocellatus.</title>
        <authorList>
            <person name="Maeda T."/>
            <person name="Takahashi S."/>
            <person name="Yoshida T."/>
            <person name="Shimamura S."/>
            <person name="Takaki Y."/>
            <person name="Nagai Y."/>
            <person name="Toyoda A."/>
            <person name="Suzuki Y."/>
            <person name="Arimoto A."/>
            <person name="Ishii H."/>
            <person name="Satoh N."/>
            <person name="Nishiyama T."/>
            <person name="Hasebe M."/>
            <person name="Maruyama T."/>
            <person name="Minagawa J."/>
            <person name="Obokata J."/>
            <person name="Shigenobu S."/>
        </authorList>
    </citation>
    <scope>NUCLEOTIDE SEQUENCE [LARGE SCALE GENOMIC DNA]</scope>
</reference>
<keyword evidence="2" id="KW-1185">Reference proteome</keyword>
<organism evidence="1 2">
    <name type="scientific">Plakobranchus ocellatus</name>
    <dbReference type="NCBI Taxonomy" id="259542"/>
    <lineage>
        <taxon>Eukaryota</taxon>
        <taxon>Metazoa</taxon>
        <taxon>Spiralia</taxon>
        <taxon>Lophotrochozoa</taxon>
        <taxon>Mollusca</taxon>
        <taxon>Gastropoda</taxon>
        <taxon>Heterobranchia</taxon>
        <taxon>Euthyneura</taxon>
        <taxon>Panpulmonata</taxon>
        <taxon>Sacoglossa</taxon>
        <taxon>Placobranchoidea</taxon>
        <taxon>Plakobranchidae</taxon>
        <taxon>Plakobranchus</taxon>
    </lineage>
</organism>
<proteinExistence type="predicted"/>
<gene>
    <name evidence="1" type="ORF">PoB_000332400</name>
</gene>